<dbReference type="PANTHER" id="PTHR46401">
    <property type="entry name" value="GLYCOSYLTRANSFERASE WBBK-RELATED"/>
    <property type="match status" value="1"/>
</dbReference>
<dbReference type="EMBL" id="LJCR01000618">
    <property type="protein sequence ID" value="KPV52219.1"/>
    <property type="molecule type" value="Genomic_DNA"/>
</dbReference>
<evidence type="ECO:0000259" key="2">
    <source>
        <dbReference type="Pfam" id="PF00534"/>
    </source>
</evidence>
<feature type="domain" description="Glycosyltransferase subfamily 4-like N-terminal" evidence="3">
    <location>
        <begin position="15"/>
        <end position="163"/>
    </location>
</feature>
<evidence type="ECO:0000313" key="5">
    <source>
        <dbReference type="Proteomes" id="UP000050509"/>
    </source>
</evidence>
<dbReference type="Pfam" id="PF13439">
    <property type="entry name" value="Glyco_transf_4"/>
    <property type="match status" value="1"/>
</dbReference>
<dbReference type="InterPro" id="IPR028098">
    <property type="entry name" value="Glyco_trans_4-like_N"/>
</dbReference>
<dbReference type="GO" id="GO:0016757">
    <property type="term" value="F:glycosyltransferase activity"/>
    <property type="evidence" value="ECO:0007669"/>
    <property type="project" value="InterPro"/>
</dbReference>
<gene>
    <name evidence="4" type="ORF">SE17_16785</name>
</gene>
<comment type="caution">
    <text evidence="4">The sequence shown here is derived from an EMBL/GenBank/DDBJ whole genome shotgun (WGS) entry which is preliminary data.</text>
</comment>
<sequence>MRIAIDARLNAYRQGGISQYTRQLLTALPDTARDDEFVSLQHREHLRPLALAPNVVRRSVYTPPHHRFEQWTMPVELLLARPNVAHFPDFVAPLRRPCPAVVTIHDLAFMHYPEILDDAARAYYSQVRTNAPRAEGIIAVSEATRQDIAQFIDIPIEQIDVIYEAAAPLYKPIPLRPGEARVLNSTPVEAGSFLLFVSTLEPRKNLPTLLQALRICLDRRPDAGYRLVIVGRRGWRDEPIFAAVRDLKLADHVLFAGGVGQYDLRWLYNACRIYINPSLYEGFGLPLLEAMACG</sequence>
<dbReference type="AlphaFoldDB" id="A0A0P9F6R0"/>
<organism evidence="4 5">
    <name type="scientific">Kouleothrix aurantiaca</name>
    <dbReference type="NCBI Taxonomy" id="186479"/>
    <lineage>
        <taxon>Bacteria</taxon>
        <taxon>Bacillati</taxon>
        <taxon>Chloroflexota</taxon>
        <taxon>Chloroflexia</taxon>
        <taxon>Chloroflexales</taxon>
        <taxon>Roseiflexineae</taxon>
        <taxon>Roseiflexaceae</taxon>
        <taxon>Kouleothrix</taxon>
    </lineage>
</organism>
<dbReference type="Gene3D" id="3.40.50.2000">
    <property type="entry name" value="Glycogen Phosphorylase B"/>
    <property type="match status" value="2"/>
</dbReference>
<dbReference type="Proteomes" id="UP000050509">
    <property type="component" value="Unassembled WGS sequence"/>
</dbReference>
<dbReference type="PANTHER" id="PTHR46401:SF2">
    <property type="entry name" value="GLYCOSYLTRANSFERASE WBBK-RELATED"/>
    <property type="match status" value="1"/>
</dbReference>
<feature type="domain" description="Glycosyl transferase family 1" evidence="2">
    <location>
        <begin position="192"/>
        <end position="294"/>
    </location>
</feature>
<proteinExistence type="predicted"/>
<accession>A0A0P9F6R0</accession>
<dbReference type="InterPro" id="IPR001296">
    <property type="entry name" value="Glyco_trans_1"/>
</dbReference>
<evidence type="ECO:0000256" key="1">
    <source>
        <dbReference type="ARBA" id="ARBA00022679"/>
    </source>
</evidence>
<keyword evidence="5" id="KW-1185">Reference proteome</keyword>
<keyword evidence="1 4" id="KW-0808">Transferase</keyword>
<dbReference type="SUPFAM" id="SSF53756">
    <property type="entry name" value="UDP-Glycosyltransferase/glycogen phosphorylase"/>
    <property type="match status" value="1"/>
</dbReference>
<dbReference type="CDD" id="cd03809">
    <property type="entry name" value="GT4_MtfB-like"/>
    <property type="match status" value="1"/>
</dbReference>
<feature type="non-terminal residue" evidence="4">
    <location>
        <position position="294"/>
    </location>
</feature>
<dbReference type="GO" id="GO:0009103">
    <property type="term" value="P:lipopolysaccharide biosynthetic process"/>
    <property type="evidence" value="ECO:0007669"/>
    <property type="project" value="TreeGrafter"/>
</dbReference>
<reference evidence="4 5" key="1">
    <citation type="submission" date="2015-09" db="EMBL/GenBank/DDBJ databases">
        <title>Draft genome sequence of Kouleothrix aurantiaca JCM 19913.</title>
        <authorList>
            <person name="Hemp J."/>
        </authorList>
    </citation>
    <scope>NUCLEOTIDE SEQUENCE [LARGE SCALE GENOMIC DNA]</scope>
    <source>
        <strain evidence="4 5">COM-B</strain>
    </source>
</reference>
<evidence type="ECO:0000313" key="4">
    <source>
        <dbReference type="EMBL" id="KPV52219.1"/>
    </source>
</evidence>
<protein>
    <submittedName>
        <fullName evidence="4">Glycosyl transferase family 1</fullName>
    </submittedName>
</protein>
<dbReference type="Pfam" id="PF00534">
    <property type="entry name" value="Glycos_transf_1"/>
    <property type="match status" value="1"/>
</dbReference>
<evidence type="ECO:0000259" key="3">
    <source>
        <dbReference type="Pfam" id="PF13439"/>
    </source>
</evidence>
<name>A0A0P9F6R0_9CHLR</name>